<organism evidence="1 2">
    <name type="scientific">Mizuhopecten yessoensis</name>
    <name type="common">Japanese scallop</name>
    <name type="synonym">Patinopecten yessoensis</name>
    <dbReference type="NCBI Taxonomy" id="6573"/>
    <lineage>
        <taxon>Eukaryota</taxon>
        <taxon>Metazoa</taxon>
        <taxon>Spiralia</taxon>
        <taxon>Lophotrochozoa</taxon>
        <taxon>Mollusca</taxon>
        <taxon>Bivalvia</taxon>
        <taxon>Autobranchia</taxon>
        <taxon>Pteriomorphia</taxon>
        <taxon>Pectinida</taxon>
        <taxon>Pectinoidea</taxon>
        <taxon>Pectinidae</taxon>
        <taxon>Mizuhopecten</taxon>
    </lineage>
</organism>
<gene>
    <name evidence="1" type="ORF">KP79_PYT20706</name>
</gene>
<dbReference type="Proteomes" id="UP000242188">
    <property type="component" value="Unassembled WGS sequence"/>
</dbReference>
<dbReference type="AlphaFoldDB" id="A0A210QNE9"/>
<proteinExistence type="predicted"/>
<keyword evidence="2" id="KW-1185">Reference proteome</keyword>
<comment type="caution">
    <text evidence="1">The sequence shown here is derived from an EMBL/GenBank/DDBJ whole genome shotgun (WGS) entry which is preliminary data.</text>
</comment>
<name>A0A210QNE9_MIZYE</name>
<evidence type="ECO:0000313" key="2">
    <source>
        <dbReference type="Proteomes" id="UP000242188"/>
    </source>
</evidence>
<reference evidence="1 2" key="1">
    <citation type="journal article" date="2017" name="Nat. Ecol. Evol.">
        <title>Scallop genome provides insights into evolution of bilaterian karyotype and development.</title>
        <authorList>
            <person name="Wang S."/>
            <person name="Zhang J."/>
            <person name="Jiao W."/>
            <person name="Li J."/>
            <person name="Xun X."/>
            <person name="Sun Y."/>
            <person name="Guo X."/>
            <person name="Huan P."/>
            <person name="Dong B."/>
            <person name="Zhang L."/>
            <person name="Hu X."/>
            <person name="Sun X."/>
            <person name="Wang J."/>
            <person name="Zhao C."/>
            <person name="Wang Y."/>
            <person name="Wang D."/>
            <person name="Huang X."/>
            <person name="Wang R."/>
            <person name="Lv J."/>
            <person name="Li Y."/>
            <person name="Zhang Z."/>
            <person name="Liu B."/>
            <person name="Lu W."/>
            <person name="Hui Y."/>
            <person name="Liang J."/>
            <person name="Zhou Z."/>
            <person name="Hou R."/>
            <person name="Li X."/>
            <person name="Liu Y."/>
            <person name="Li H."/>
            <person name="Ning X."/>
            <person name="Lin Y."/>
            <person name="Zhao L."/>
            <person name="Xing Q."/>
            <person name="Dou J."/>
            <person name="Li Y."/>
            <person name="Mao J."/>
            <person name="Guo H."/>
            <person name="Dou H."/>
            <person name="Li T."/>
            <person name="Mu C."/>
            <person name="Jiang W."/>
            <person name="Fu Q."/>
            <person name="Fu X."/>
            <person name="Miao Y."/>
            <person name="Liu J."/>
            <person name="Yu Q."/>
            <person name="Li R."/>
            <person name="Liao H."/>
            <person name="Li X."/>
            <person name="Kong Y."/>
            <person name="Jiang Z."/>
            <person name="Chourrout D."/>
            <person name="Li R."/>
            <person name="Bao Z."/>
        </authorList>
    </citation>
    <scope>NUCLEOTIDE SEQUENCE [LARGE SCALE GENOMIC DNA]</scope>
    <source>
        <strain evidence="1 2">PY_sf001</strain>
    </source>
</reference>
<evidence type="ECO:0000313" key="1">
    <source>
        <dbReference type="EMBL" id="OWF50241.1"/>
    </source>
</evidence>
<sequence>MNEIYHRFFRIVWPLAMSIAGTLNDEEKKQILEGYSNYVYQAKQQRDFYSQECADSKQQFSSLEKPGKKHGPTMYNKCLAIFQSFTVKINKITIIITYTHITWHTKWNYYK</sequence>
<dbReference type="EMBL" id="NEDP02002729">
    <property type="protein sequence ID" value="OWF50241.1"/>
    <property type="molecule type" value="Genomic_DNA"/>
</dbReference>
<protein>
    <submittedName>
        <fullName evidence="1">Uncharacterized protein</fullName>
    </submittedName>
</protein>
<accession>A0A210QNE9</accession>